<evidence type="ECO:0000313" key="2">
    <source>
        <dbReference type="Proteomes" id="UP001196068"/>
    </source>
</evidence>
<gene>
    <name evidence="1" type="ORF">GXW79_11880</name>
</gene>
<sequence length="102" mass="11343">MAVSISDVLSIFSSIKDWMRLKPLPDRVDALERRLAALEARRSSSPDLLACSRCGMRTLVVSERPHPTFGGFGMKQLTVSCPSCLTQSTREFDPAKDPPLHR</sequence>
<keyword evidence="2" id="KW-1185">Reference proteome</keyword>
<proteinExistence type="predicted"/>
<organism evidence="1 2">
    <name type="scientific">Plastoroseomonas arctica</name>
    <dbReference type="NCBI Taxonomy" id="1509237"/>
    <lineage>
        <taxon>Bacteria</taxon>
        <taxon>Pseudomonadati</taxon>
        <taxon>Pseudomonadota</taxon>
        <taxon>Alphaproteobacteria</taxon>
        <taxon>Acetobacterales</taxon>
        <taxon>Acetobacteraceae</taxon>
        <taxon>Plastoroseomonas</taxon>
    </lineage>
</organism>
<dbReference type="EMBL" id="JAAEDH010000012">
    <property type="protein sequence ID" value="MBR0655773.1"/>
    <property type="molecule type" value="Genomic_DNA"/>
</dbReference>
<dbReference type="AlphaFoldDB" id="A0AAF1K2V8"/>
<dbReference type="RefSeq" id="WP_211874609.1">
    <property type="nucleotide sequence ID" value="NZ_JAAEDH010000012.1"/>
</dbReference>
<reference evidence="1" key="1">
    <citation type="submission" date="2020-01" db="EMBL/GenBank/DDBJ databases">
        <authorList>
            <person name="Rat A."/>
        </authorList>
    </citation>
    <scope>NUCLEOTIDE SEQUENCE</scope>
    <source>
        <strain evidence="1">LMG 28251</strain>
    </source>
</reference>
<reference evidence="1" key="2">
    <citation type="journal article" date="2021" name="Syst. Appl. Microbiol.">
        <title>Roseomonas hellenica sp. nov., isolated from roots of wild-growing Alkanna tinctoria.</title>
        <authorList>
            <person name="Rat A."/>
            <person name="Naranjo H.D."/>
            <person name="Lebbe L."/>
            <person name="Cnockaert M."/>
            <person name="Krigas N."/>
            <person name="Grigoriadou K."/>
            <person name="Maloupa E."/>
            <person name="Willems A."/>
        </authorList>
    </citation>
    <scope>NUCLEOTIDE SEQUENCE</scope>
    <source>
        <strain evidence="1">LMG 28251</strain>
    </source>
</reference>
<protein>
    <submittedName>
        <fullName evidence="1">Uncharacterized protein</fullName>
    </submittedName>
</protein>
<name>A0AAF1K2V8_9PROT</name>
<comment type="caution">
    <text evidence="1">The sequence shown here is derived from an EMBL/GenBank/DDBJ whole genome shotgun (WGS) entry which is preliminary data.</text>
</comment>
<evidence type="ECO:0000313" key="1">
    <source>
        <dbReference type="EMBL" id="MBR0655773.1"/>
    </source>
</evidence>
<dbReference type="Proteomes" id="UP001196068">
    <property type="component" value="Unassembled WGS sequence"/>
</dbReference>
<accession>A0AAF1K2V8</accession>